<gene>
    <name evidence="10" type="primary">glgP</name>
    <name evidence="10" type="ORF">CSEC_2141</name>
</gene>
<dbReference type="PANTHER" id="PTHR42655:SF1">
    <property type="entry name" value="GLYCOGEN PHOSPHORYLASE"/>
    <property type="match status" value="1"/>
</dbReference>
<dbReference type="eggNOG" id="COG0058">
    <property type="taxonomic scope" value="Bacteria"/>
</dbReference>
<comment type="similarity">
    <text evidence="3">Belongs to the glycogen phosphorylase family.</text>
</comment>
<evidence type="ECO:0000313" key="10">
    <source>
        <dbReference type="EMBL" id="CDR34947.1"/>
    </source>
</evidence>
<evidence type="ECO:0000256" key="3">
    <source>
        <dbReference type="ARBA" id="ARBA00006047"/>
    </source>
</evidence>
<dbReference type="InterPro" id="IPR011834">
    <property type="entry name" value="Agluc_phsphrylas"/>
</dbReference>
<dbReference type="STRING" id="1437425.CSEC_2141"/>
<dbReference type="InterPro" id="IPR052182">
    <property type="entry name" value="Glycogen/Maltodextrin_Phosph"/>
</dbReference>
<keyword evidence="7" id="KW-0663">Pyridoxal phosphate</keyword>
<evidence type="ECO:0000256" key="1">
    <source>
        <dbReference type="ARBA" id="ARBA00001275"/>
    </source>
</evidence>
<dbReference type="Pfam" id="PF00343">
    <property type="entry name" value="Phosphorylase"/>
    <property type="match status" value="2"/>
</dbReference>
<keyword evidence="11" id="KW-1185">Reference proteome</keyword>
<comment type="caution">
    <text evidence="10">The sequence shown here is derived from an EMBL/GenBank/DDBJ whole genome shotgun (WGS) entry which is preliminary data.</text>
</comment>
<dbReference type="AlphaFoldDB" id="A0A090D0A8"/>
<evidence type="ECO:0000256" key="4">
    <source>
        <dbReference type="ARBA" id="ARBA00012591"/>
    </source>
</evidence>
<dbReference type="RefSeq" id="WP_041018506.1">
    <property type="nucleotide sequence ID" value="NZ_CCEJ010000011.1"/>
</dbReference>
<evidence type="ECO:0000313" key="11">
    <source>
        <dbReference type="Proteomes" id="UP000031552"/>
    </source>
</evidence>
<dbReference type="EMBL" id="CCEJ010000011">
    <property type="protein sequence ID" value="CDR34947.1"/>
    <property type="molecule type" value="Genomic_DNA"/>
</dbReference>
<dbReference type="GO" id="GO:0008184">
    <property type="term" value="F:glycogen phosphorylase activity"/>
    <property type="evidence" value="ECO:0007669"/>
    <property type="project" value="InterPro"/>
</dbReference>
<dbReference type="Gene3D" id="3.40.50.2000">
    <property type="entry name" value="Glycogen Phosphorylase B"/>
    <property type="match status" value="3"/>
</dbReference>
<evidence type="ECO:0000256" key="6">
    <source>
        <dbReference type="ARBA" id="ARBA00022679"/>
    </source>
</evidence>
<dbReference type="PROSITE" id="PS00102">
    <property type="entry name" value="PHOSPHORYLASE"/>
    <property type="match status" value="1"/>
</dbReference>
<dbReference type="Proteomes" id="UP000031552">
    <property type="component" value="Unassembled WGS sequence"/>
</dbReference>
<dbReference type="EC" id="2.4.1.1" evidence="4"/>
<keyword evidence="6 10" id="KW-0808">Transferase</keyword>
<evidence type="ECO:0000256" key="8">
    <source>
        <dbReference type="ARBA" id="ARBA00023277"/>
    </source>
</evidence>
<comment type="cofactor">
    <cofactor evidence="2">
        <name>pyridoxal 5'-phosphate</name>
        <dbReference type="ChEBI" id="CHEBI:597326"/>
    </cofactor>
</comment>
<dbReference type="GO" id="GO:0005975">
    <property type="term" value="P:carbohydrate metabolic process"/>
    <property type="evidence" value="ECO:0007669"/>
    <property type="project" value="InterPro"/>
</dbReference>
<evidence type="ECO:0000256" key="5">
    <source>
        <dbReference type="ARBA" id="ARBA00022676"/>
    </source>
</evidence>
<dbReference type="SUPFAM" id="SSF53756">
    <property type="entry name" value="UDP-Glycosyltransferase/glycogen phosphorylase"/>
    <property type="match status" value="1"/>
</dbReference>
<accession>A0A090D0A8</accession>
<proteinExistence type="inferred from homology"/>
<evidence type="ECO:0000256" key="9">
    <source>
        <dbReference type="ARBA" id="ARBA00025174"/>
    </source>
</evidence>
<dbReference type="OrthoDB" id="9760804at2"/>
<evidence type="ECO:0000256" key="2">
    <source>
        <dbReference type="ARBA" id="ARBA00001933"/>
    </source>
</evidence>
<dbReference type="InterPro" id="IPR035090">
    <property type="entry name" value="Pyridoxal_P_attach_site"/>
</dbReference>
<comment type="catalytic activity">
    <reaction evidence="1">
        <text>[(1-&gt;4)-alpha-D-glucosyl](n) + phosphate = [(1-&gt;4)-alpha-D-glucosyl](n-1) + alpha-D-glucose 1-phosphate</text>
        <dbReference type="Rhea" id="RHEA:41732"/>
        <dbReference type="Rhea" id="RHEA-COMP:9584"/>
        <dbReference type="Rhea" id="RHEA-COMP:9586"/>
        <dbReference type="ChEBI" id="CHEBI:15444"/>
        <dbReference type="ChEBI" id="CHEBI:43474"/>
        <dbReference type="ChEBI" id="CHEBI:58601"/>
        <dbReference type="EC" id="2.4.1.1"/>
    </reaction>
</comment>
<protein>
    <recommendedName>
        <fullName evidence="4">glycogen phosphorylase</fullName>
        <ecNumber evidence="4">2.4.1.1</ecNumber>
    </recommendedName>
</protein>
<dbReference type="InterPro" id="IPR000811">
    <property type="entry name" value="Glyco_trans_35"/>
</dbReference>
<name>A0A090D0A8_9BACT</name>
<dbReference type="GO" id="GO:0030170">
    <property type="term" value="F:pyridoxal phosphate binding"/>
    <property type="evidence" value="ECO:0007669"/>
    <property type="project" value="InterPro"/>
</dbReference>
<comment type="function">
    <text evidence="9">Phosphorylase is an important allosteric enzyme in carbohydrate metabolism. Enzymes from different sources differ in their regulatory mechanisms and in their natural substrates. However, all known phosphorylases share catalytic and structural properties.</text>
</comment>
<organism evidence="10 11">
    <name type="scientific">Candidatus Criblamydia sequanensis CRIB-18</name>
    <dbReference type="NCBI Taxonomy" id="1437425"/>
    <lineage>
        <taxon>Bacteria</taxon>
        <taxon>Pseudomonadati</taxon>
        <taxon>Chlamydiota</taxon>
        <taxon>Chlamydiia</taxon>
        <taxon>Parachlamydiales</taxon>
        <taxon>Candidatus Criblamydiaceae</taxon>
        <taxon>Candidatus Criblamydia</taxon>
    </lineage>
</organism>
<sequence length="578" mass="65799">MSNEKSRSIAYFSMEIALESAMPTYSGGLGALAGDTIRSAADLRVPMVGVSLLYRKGYFFQIFDEEGNQSEKPAEWVIENFLIKTPGRVTLNLEGREVIIEAWRYDVLSAHGFVIPVYFLDTDVEGNDEEDRVLTHKLYGGDARYRLCQEAILGMGGVRMLRNLGYNNLHTFHMNEGHASLLTVELLEESARQEGRSEVDQADIDKVRRMCVFTTHTPVPAGHDQFPLELVKEVLGQREIFELKNVFCHESMLNMTYLALNLSDYVNGVAKRHGEISRLMFGGYAIEAITNGVYAPFWVSPPFQELFDRYIPNWRDDNFAFRYALSIPLEDVWRAHLEAKKLLVDYIARKTNIALDMHAFTIGFARRAAAYKRGDLLFYDIERLKKIARYHGKIQIIYAGKAHPNDKEGKELIRRIFKAMDELKEDIKVVYLDNYDLKLARLLTAGSDIWLNTPRAPMEASGTSGMKAALNGVPSLSILDGWWIEGCIENITGWAIGKAPNGDDFDFEQNGNSEDQEDAISLLDKLDNVILPMYYGDREDFIHVMLNAIALNGSFFNTQRMVQQYVLNAYYRYRALAD</sequence>
<dbReference type="PANTHER" id="PTHR42655">
    <property type="entry name" value="GLYCOGEN PHOSPHORYLASE"/>
    <property type="match status" value="1"/>
</dbReference>
<evidence type="ECO:0000256" key="7">
    <source>
        <dbReference type="ARBA" id="ARBA00022898"/>
    </source>
</evidence>
<keyword evidence="8" id="KW-0119">Carbohydrate metabolism</keyword>
<keyword evidence="5 10" id="KW-0328">Glycosyltransferase</keyword>
<reference evidence="10" key="1">
    <citation type="submission" date="2013-12" db="EMBL/GenBank/DDBJ databases">
        <authorList>
            <person name="Linke B."/>
        </authorList>
    </citation>
    <scope>NUCLEOTIDE SEQUENCE [LARGE SCALE GENOMIC DNA]</scope>
    <source>
        <strain evidence="10">CRIB-18</strain>
    </source>
</reference>
<reference evidence="10" key="2">
    <citation type="submission" date="2014-09" db="EMBL/GenBank/DDBJ databases">
        <title>Criblamydia sequanensis harbors a mega-plasmid encoding arsenite resistance.</title>
        <authorList>
            <person name="Bertelli C."/>
            <person name="Goesmann A."/>
            <person name="Greub G."/>
        </authorList>
    </citation>
    <scope>NUCLEOTIDE SEQUENCE [LARGE SCALE GENOMIC DNA]</scope>
    <source>
        <strain evidence="10">CRIB-18</strain>
    </source>
</reference>
<dbReference type="NCBIfam" id="TIGR02094">
    <property type="entry name" value="more_P_ylases"/>
    <property type="match status" value="1"/>
</dbReference>